<evidence type="ECO:0000313" key="2">
    <source>
        <dbReference type="Proteomes" id="UP000001589"/>
    </source>
</evidence>
<dbReference type="KEGG" id="pmc:P9515_12271"/>
<protein>
    <submittedName>
        <fullName evidence="1">Uncharacterized protein</fullName>
    </submittedName>
</protein>
<dbReference type="Proteomes" id="UP000001589">
    <property type="component" value="Chromosome"/>
</dbReference>
<accession>A2BXC3</accession>
<gene>
    <name evidence="1" type="ordered locus">P9515_12271</name>
</gene>
<proteinExistence type="predicted"/>
<dbReference type="STRING" id="167542.P9515_12271"/>
<evidence type="ECO:0000313" key="1">
    <source>
        <dbReference type="EMBL" id="ABM72434.1"/>
    </source>
</evidence>
<name>A2BXC3_PROM5</name>
<dbReference type="RefSeq" id="WP_011820533.1">
    <property type="nucleotide sequence ID" value="NC_008817.1"/>
</dbReference>
<sequence length="72" mass="8754">MNLKFSWYVSNQLQDWIVSKKPFYPNLEECINWVKDKLKREGSSYELTKEDLEDIEMAYEFQTSDINQRLIN</sequence>
<dbReference type="AlphaFoldDB" id="A2BXC3"/>
<dbReference type="GeneID" id="60201266"/>
<organism evidence="1 2">
    <name type="scientific">Prochlorococcus marinus (strain MIT 9515)</name>
    <dbReference type="NCBI Taxonomy" id="167542"/>
    <lineage>
        <taxon>Bacteria</taxon>
        <taxon>Bacillati</taxon>
        <taxon>Cyanobacteriota</taxon>
        <taxon>Cyanophyceae</taxon>
        <taxon>Synechococcales</taxon>
        <taxon>Prochlorococcaceae</taxon>
        <taxon>Prochlorococcus</taxon>
    </lineage>
</organism>
<dbReference type="HOGENOM" id="CLU_2719092_0_0_3"/>
<dbReference type="EMBL" id="CP000552">
    <property type="protein sequence ID" value="ABM72434.1"/>
    <property type="molecule type" value="Genomic_DNA"/>
</dbReference>
<reference evidence="1 2" key="1">
    <citation type="journal article" date="2007" name="PLoS Genet.">
        <title>Patterns and implications of gene gain and loss in the evolution of Prochlorococcus.</title>
        <authorList>
            <person name="Kettler G.C."/>
            <person name="Martiny A.C."/>
            <person name="Huang K."/>
            <person name="Zucker J."/>
            <person name="Coleman M.L."/>
            <person name="Rodrigue S."/>
            <person name="Chen F."/>
            <person name="Lapidus A."/>
            <person name="Ferriera S."/>
            <person name="Johnson J."/>
            <person name="Steglich C."/>
            <person name="Church G.M."/>
            <person name="Richardson P."/>
            <person name="Chisholm S.W."/>
        </authorList>
    </citation>
    <scope>NUCLEOTIDE SEQUENCE [LARGE SCALE GENOMIC DNA]</scope>
    <source>
        <strain evidence="1 2">MIT 9515</strain>
    </source>
</reference>